<organism evidence="11 12">
    <name type="scientific">Sporomusa termitida</name>
    <dbReference type="NCBI Taxonomy" id="2377"/>
    <lineage>
        <taxon>Bacteria</taxon>
        <taxon>Bacillati</taxon>
        <taxon>Bacillota</taxon>
        <taxon>Negativicutes</taxon>
        <taxon>Selenomonadales</taxon>
        <taxon>Sporomusaceae</taxon>
        <taxon>Sporomusa</taxon>
    </lineage>
</organism>
<evidence type="ECO:0000256" key="5">
    <source>
        <dbReference type="ARBA" id="ARBA00022840"/>
    </source>
</evidence>
<gene>
    <name evidence="11" type="primary">trpS2</name>
    <name evidence="11" type="ORF">SPTER_36900</name>
</gene>
<dbReference type="GO" id="GO:0005829">
    <property type="term" value="C:cytosol"/>
    <property type="evidence" value="ECO:0007669"/>
    <property type="project" value="TreeGrafter"/>
</dbReference>
<evidence type="ECO:0000256" key="10">
    <source>
        <dbReference type="RuleBase" id="RU363036"/>
    </source>
</evidence>
<dbReference type="PANTHER" id="PTHR43766">
    <property type="entry name" value="TRYPTOPHAN--TRNA LIGASE, MITOCHONDRIAL"/>
    <property type="match status" value="1"/>
</dbReference>
<dbReference type="EMBL" id="CP036259">
    <property type="protein sequence ID" value="QDR82265.1"/>
    <property type="molecule type" value="Genomic_DNA"/>
</dbReference>
<evidence type="ECO:0000256" key="1">
    <source>
        <dbReference type="ARBA" id="ARBA00005594"/>
    </source>
</evidence>
<dbReference type="GO" id="GO:0006436">
    <property type="term" value="P:tryptophanyl-tRNA aminoacylation"/>
    <property type="evidence" value="ECO:0007669"/>
    <property type="project" value="UniProtKB-UniRule"/>
</dbReference>
<dbReference type="PANTHER" id="PTHR43766:SF1">
    <property type="entry name" value="TRYPTOPHAN--TRNA LIGASE, MITOCHONDRIAL"/>
    <property type="match status" value="1"/>
</dbReference>
<dbReference type="Pfam" id="PF00579">
    <property type="entry name" value="tRNA-synt_1b"/>
    <property type="match status" value="1"/>
</dbReference>
<evidence type="ECO:0000256" key="2">
    <source>
        <dbReference type="ARBA" id="ARBA00013161"/>
    </source>
</evidence>
<name>A0A517DY37_9FIRM</name>
<keyword evidence="3 10" id="KW-0436">Ligase</keyword>
<dbReference type="GO" id="GO:0005524">
    <property type="term" value="F:ATP binding"/>
    <property type="evidence" value="ECO:0007669"/>
    <property type="project" value="UniProtKB-KW"/>
</dbReference>
<dbReference type="InterPro" id="IPR002305">
    <property type="entry name" value="aa-tRNA-synth_Ic"/>
</dbReference>
<dbReference type="PRINTS" id="PR01039">
    <property type="entry name" value="TRNASYNTHTRP"/>
</dbReference>
<dbReference type="SUPFAM" id="SSF52374">
    <property type="entry name" value="Nucleotidylyl transferase"/>
    <property type="match status" value="1"/>
</dbReference>
<evidence type="ECO:0000256" key="9">
    <source>
        <dbReference type="NCBIfam" id="TIGR00233"/>
    </source>
</evidence>
<dbReference type="AlphaFoldDB" id="A0A517DY37"/>
<dbReference type="InterPro" id="IPR014729">
    <property type="entry name" value="Rossmann-like_a/b/a_fold"/>
</dbReference>
<dbReference type="Proteomes" id="UP000320776">
    <property type="component" value="Chromosome"/>
</dbReference>
<reference evidence="11 12" key="1">
    <citation type="submission" date="2019-02" db="EMBL/GenBank/DDBJ databases">
        <title>Closed genome of Sporomusa termitida DSM 4440.</title>
        <authorList>
            <person name="Poehlein A."/>
            <person name="Daniel R."/>
        </authorList>
    </citation>
    <scope>NUCLEOTIDE SEQUENCE [LARGE SCALE GENOMIC DNA]</scope>
    <source>
        <strain evidence="11 12">DSM 4440</strain>
    </source>
</reference>
<keyword evidence="12" id="KW-1185">Reference proteome</keyword>
<dbReference type="InterPro" id="IPR050203">
    <property type="entry name" value="Trp-tRNA_synthetase"/>
</dbReference>
<dbReference type="NCBIfam" id="TIGR00233">
    <property type="entry name" value="trpS"/>
    <property type="match status" value="1"/>
</dbReference>
<sequence>MQENYNQYILIADMQALTDNAEKPEKVSQNVLEVATDYLAVGIDPEKSKFVVQSQLPDIALLSMIFSNLISVARVGRNPTVKEELNQKWIKHDVPLGFFSYPVSQAADIAAFKASIVPVGQDQLPMIELTNEIVKKFNRIYGREVFVEATAIVPKIGRLPGIDGKAKMSKSLGNVINLKAEPKEIEKAVKMMFADPHHIHIEDPGKVEGNVVFAYLDVFDPEKEKLEELKANYVRGGLGDGVVKNRLNGILQEVIAPIRAERKRLERDPGEVIRVVQEGTLKAKEVVRATLQEVKSVIGIDYNSIWSKSRDRKRR</sequence>
<accession>A0A517DY37</accession>
<keyword evidence="6 10" id="KW-0648">Protein biosynthesis</keyword>
<dbReference type="EC" id="6.1.1.2" evidence="2 9"/>
<keyword evidence="4 10" id="KW-0547">Nucleotide-binding</keyword>
<dbReference type="FunFam" id="1.10.240.10:FF:000005">
    <property type="entry name" value="Tryptophan--tRNA ligase"/>
    <property type="match status" value="1"/>
</dbReference>
<dbReference type="InterPro" id="IPR002306">
    <property type="entry name" value="Trp-tRNA-ligase"/>
</dbReference>
<evidence type="ECO:0000256" key="6">
    <source>
        <dbReference type="ARBA" id="ARBA00022917"/>
    </source>
</evidence>
<comment type="catalytic activity">
    <reaction evidence="8">
        <text>tRNA(Trp) + L-tryptophan + ATP = L-tryptophyl-tRNA(Trp) + AMP + diphosphate + H(+)</text>
        <dbReference type="Rhea" id="RHEA:24080"/>
        <dbReference type="Rhea" id="RHEA-COMP:9671"/>
        <dbReference type="Rhea" id="RHEA-COMP:9705"/>
        <dbReference type="ChEBI" id="CHEBI:15378"/>
        <dbReference type="ChEBI" id="CHEBI:30616"/>
        <dbReference type="ChEBI" id="CHEBI:33019"/>
        <dbReference type="ChEBI" id="CHEBI:57912"/>
        <dbReference type="ChEBI" id="CHEBI:78442"/>
        <dbReference type="ChEBI" id="CHEBI:78535"/>
        <dbReference type="ChEBI" id="CHEBI:456215"/>
        <dbReference type="EC" id="6.1.1.2"/>
    </reaction>
</comment>
<evidence type="ECO:0000256" key="7">
    <source>
        <dbReference type="ARBA" id="ARBA00023146"/>
    </source>
</evidence>
<dbReference type="Gene3D" id="1.10.240.10">
    <property type="entry name" value="Tyrosyl-Transfer RNA Synthetase"/>
    <property type="match status" value="1"/>
</dbReference>
<proteinExistence type="inferred from homology"/>
<dbReference type="GO" id="GO:0004830">
    <property type="term" value="F:tryptophan-tRNA ligase activity"/>
    <property type="evidence" value="ECO:0007669"/>
    <property type="project" value="UniProtKB-UniRule"/>
</dbReference>
<evidence type="ECO:0000256" key="3">
    <source>
        <dbReference type="ARBA" id="ARBA00022598"/>
    </source>
</evidence>
<keyword evidence="7 10" id="KW-0030">Aminoacyl-tRNA synthetase</keyword>
<keyword evidence="5 10" id="KW-0067">ATP-binding</keyword>
<evidence type="ECO:0000313" key="12">
    <source>
        <dbReference type="Proteomes" id="UP000320776"/>
    </source>
</evidence>
<dbReference type="KEGG" id="sted:SPTER_36900"/>
<dbReference type="RefSeq" id="WP_211367319.1">
    <property type="nucleotide sequence ID" value="NZ_CP036259.1"/>
</dbReference>
<dbReference type="Gene3D" id="3.40.50.620">
    <property type="entry name" value="HUPs"/>
    <property type="match status" value="1"/>
</dbReference>
<comment type="similarity">
    <text evidence="1 10">Belongs to the class-I aminoacyl-tRNA synthetase family.</text>
</comment>
<protein>
    <recommendedName>
        <fullName evidence="2 9">Tryptophan--tRNA ligase</fullName>
        <ecNumber evidence="2 9">6.1.1.2</ecNumber>
    </recommendedName>
</protein>
<evidence type="ECO:0000313" key="11">
    <source>
        <dbReference type="EMBL" id="QDR82265.1"/>
    </source>
</evidence>
<evidence type="ECO:0000256" key="4">
    <source>
        <dbReference type="ARBA" id="ARBA00022741"/>
    </source>
</evidence>
<evidence type="ECO:0000256" key="8">
    <source>
        <dbReference type="ARBA" id="ARBA00049929"/>
    </source>
</evidence>